<protein>
    <submittedName>
        <fullName evidence="1">Uncharacterized protein</fullName>
    </submittedName>
</protein>
<sequence length="33" mass="3832">EYHHSVNKHAVLAPARCDVSNKYFCRRTGRNTT</sequence>
<evidence type="ECO:0000313" key="2">
    <source>
        <dbReference type="Proteomes" id="UP000410492"/>
    </source>
</evidence>
<gene>
    <name evidence="1" type="ORF">CALMAC_LOCUS20280</name>
</gene>
<organism evidence="1 2">
    <name type="scientific">Callosobruchus maculatus</name>
    <name type="common">Southern cowpea weevil</name>
    <name type="synonym">Pulse bruchid</name>
    <dbReference type="NCBI Taxonomy" id="64391"/>
    <lineage>
        <taxon>Eukaryota</taxon>
        <taxon>Metazoa</taxon>
        <taxon>Ecdysozoa</taxon>
        <taxon>Arthropoda</taxon>
        <taxon>Hexapoda</taxon>
        <taxon>Insecta</taxon>
        <taxon>Pterygota</taxon>
        <taxon>Neoptera</taxon>
        <taxon>Endopterygota</taxon>
        <taxon>Coleoptera</taxon>
        <taxon>Polyphaga</taxon>
        <taxon>Cucujiformia</taxon>
        <taxon>Chrysomeloidea</taxon>
        <taxon>Chrysomelidae</taxon>
        <taxon>Bruchinae</taxon>
        <taxon>Bruchini</taxon>
        <taxon>Callosobruchus</taxon>
    </lineage>
</organism>
<dbReference type="AlphaFoldDB" id="A0A653DTT8"/>
<accession>A0A653DTT8</accession>
<feature type="non-terminal residue" evidence="1">
    <location>
        <position position="1"/>
    </location>
</feature>
<dbReference type="Proteomes" id="UP000410492">
    <property type="component" value="Unassembled WGS sequence"/>
</dbReference>
<reference evidence="1 2" key="1">
    <citation type="submission" date="2019-01" db="EMBL/GenBank/DDBJ databases">
        <authorList>
            <person name="Sayadi A."/>
        </authorList>
    </citation>
    <scope>NUCLEOTIDE SEQUENCE [LARGE SCALE GENOMIC DNA]</scope>
</reference>
<evidence type="ECO:0000313" key="1">
    <source>
        <dbReference type="EMBL" id="VEN63467.1"/>
    </source>
</evidence>
<dbReference type="EMBL" id="CAACVG010014642">
    <property type="protein sequence ID" value="VEN63467.1"/>
    <property type="molecule type" value="Genomic_DNA"/>
</dbReference>
<proteinExistence type="predicted"/>
<name>A0A653DTT8_CALMS</name>
<keyword evidence="2" id="KW-1185">Reference proteome</keyword>